<dbReference type="InterPro" id="IPR021364">
    <property type="entry name" value="DUF2857"/>
</dbReference>
<reference evidence="1 2" key="1">
    <citation type="submission" date="2018-08" db="EMBL/GenBank/DDBJ databases">
        <title>Recombination of ecologically and evolutionarily significant loci maintains genetic cohesion in the Pseudomonas syringae species complex.</title>
        <authorList>
            <person name="Dillon M."/>
            <person name="Thakur S."/>
            <person name="Almeida R.N.D."/>
            <person name="Weir B.S."/>
            <person name="Guttman D.S."/>
        </authorList>
    </citation>
    <scope>NUCLEOTIDE SEQUENCE [LARGE SCALE GENOMIC DNA]</scope>
    <source>
        <strain evidence="1 2">ICMP 8902</strain>
    </source>
</reference>
<dbReference type="AlphaFoldDB" id="A0A3M3ZD63"/>
<gene>
    <name evidence="1" type="ORF">ALQ33_100467</name>
</gene>
<proteinExistence type="predicted"/>
<dbReference type="EMBL" id="RBQB01000114">
    <property type="protein sequence ID" value="RMO92119.1"/>
    <property type="molecule type" value="Genomic_DNA"/>
</dbReference>
<evidence type="ECO:0000313" key="2">
    <source>
        <dbReference type="Proteomes" id="UP000279372"/>
    </source>
</evidence>
<evidence type="ECO:0008006" key="3">
    <source>
        <dbReference type="Google" id="ProtNLM"/>
    </source>
</evidence>
<comment type="caution">
    <text evidence="1">The sequence shown here is derived from an EMBL/GenBank/DDBJ whole genome shotgun (WGS) entry which is preliminary data.</text>
</comment>
<sequence length="255" mass="28823">MTAFCDRSLNMSKRHNPLNEAMVAQILHHLRNGEVKRCIDMGLDPEILVLLQQPSSQSVLLNSNVIWCQVAIDPDMVKRLLSNKERTDEEIRIVQRALRLGATTPMLQQFFGMSPQEVSLQRVLVGVPGKPGRFRDLPDDMPLWHRFVQLMADLNVDHTNGVALLDVAMLLTEEINIPAEEQDHHSPEPITLGLVWNKIQQWLAQDLYPPGKNRKSASLVLMSESRRLTKANPKGRVPEHGLEEIAAGKVEGERM</sequence>
<dbReference type="Proteomes" id="UP000279372">
    <property type="component" value="Unassembled WGS sequence"/>
</dbReference>
<accession>A0A3M3ZD63</accession>
<protein>
    <recommendedName>
        <fullName evidence="3">DUF2857 domain-containing protein</fullName>
    </recommendedName>
</protein>
<dbReference type="Pfam" id="PF11198">
    <property type="entry name" value="DUF2857"/>
    <property type="match status" value="1"/>
</dbReference>
<organism evidence="1 2">
    <name type="scientific">Pseudomonas syringae pv. philadelphi</name>
    <dbReference type="NCBI Taxonomy" id="251706"/>
    <lineage>
        <taxon>Bacteria</taxon>
        <taxon>Pseudomonadati</taxon>
        <taxon>Pseudomonadota</taxon>
        <taxon>Gammaproteobacteria</taxon>
        <taxon>Pseudomonadales</taxon>
        <taxon>Pseudomonadaceae</taxon>
        <taxon>Pseudomonas</taxon>
    </lineage>
</organism>
<evidence type="ECO:0000313" key="1">
    <source>
        <dbReference type="EMBL" id="RMO92119.1"/>
    </source>
</evidence>
<name>A0A3M3ZD63_9PSED</name>